<feature type="domain" description="Glucose-methanol-choline oxidoreductase N-terminal" evidence="9">
    <location>
        <begin position="298"/>
        <end position="312"/>
    </location>
</feature>
<gene>
    <name evidence="10" type="ORF">PILCRDRAFT_814944</name>
</gene>
<feature type="domain" description="Glucose-methanol-choline oxidoreductase N-terminal" evidence="8">
    <location>
        <begin position="112"/>
        <end position="135"/>
    </location>
</feature>
<evidence type="ECO:0000256" key="7">
    <source>
        <dbReference type="RuleBase" id="RU003968"/>
    </source>
</evidence>
<keyword evidence="11" id="KW-1185">Reference proteome</keyword>
<dbReference type="PROSITE" id="PS00623">
    <property type="entry name" value="GMC_OXRED_1"/>
    <property type="match status" value="1"/>
</dbReference>
<dbReference type="InterPro" id="IPR007867">
    <property type="entry name" value="GMC_OxRtase_C"/>
</dbReference>
<evidence type="ECO:0000256" key="6">
    <source>
        <dbReference type="PIRSR" id="PIRSR000137-2"/>
    </source>
</evidence>
<evidence type="ECO:0000259" key="8">
    <source>
        <dbReference type="PROSITE" id="PS00623"/>
    </source>
</evidence>
<dbReference type="InterPro" id="IPR036188">
    <property type="entry name" value="FAD/NAD-bd_sf"/>
</dbReference>
<dbReference type="InParanoid" id="A0A0C3BLU3"/>
<proteinExistence type="inferred from homology"/>
<evidence type="ECO:0000313" key="10">
    <source>
        <dbReference type="EMBL" id="KIM87423.1"/>
    </source>
</evidence>
<dbReference type="PANTHER" id="PTHR11552">
    <property type="entry name" value="GLUCOSE-METHANOL-CHOLINE GMC OXIDOREDUCTASE"/>
    <property type="match status" value="1"/>
</dbReference>
<dbReference type="PANTHER" id="PTHR11552:SF147">
    <property type="entry name" value="CHOLINE DEHYDROGENASE, MITOCHONDRIAL"/>
    <property type="match status" value="1"/>
</dbReference>
<evidence type="ECO:0000256" key="5">
    <source>
        <dbReference type="PIRSR" id="PIRSR000137-1"/>
    </source>
</evidence>
<protein>
    <submittedName>
        <fullName evidence="10">GMC oxidoreductase</fullName>
    </submittedName>
</protein>
<reference evidence="10 11" key="1">
    <citation type="submission" date="2014-04" db="EMBL/GenBank/DDBJ databases">
        <authorList>
            <consortium name="DOE Joint Genome Institute"/>
            <person name="Kuo A."/>
            <person name="Tarkka M."/>
            <person name="Buscot F."/>
            <person name="Kohler A."/>
            <person name="Nagy L.G."/>
            <person name="Floudas D."/>
            <person name="Copeland A."/>
            <person name="Barry K.W."/>
            <person name="Cichocki N."/>
            <person name="Veneault-Fourrey C."/>
            <person name="LaButti K."/>
            <person name="Lindquist E.A."/>
            <person name="Lipzen A."/>
            <person name="Lundell T."/>
            <person name="Morin E."/>
            <person name="Murat C."/>
            <person name="Sun H."/>
            <person name="Tunlid A."/>
            <person name="Henrissat B."/>
            <person name="Grigoriev I.V."/>
            <person name="Hibbett D.S."/>
            <person name="Martin F."/>
            <person name="Nordberg H.P."/>
            <person name="Cantor M.N."/>
            <person name="Hua S.X."/>
        </authorList>
    </citation>
    <scope>NUCLEOTIDE SEQUENCE [LARGE SCALE GENOMIC DNA]</scope>
    <source>
        <strain evidence="10 11">F 1598</strain>
    </source>
</reference>
<dbReference type="Pfam" id="PF05199">
    <property type="entry name" value="GMC_oxred_C"/>
    <property type="match status" value="1"/>
</dbReference>
<dbReference type="SUPFAM" id="SSF54373">
    <property type="entry name" value="FAD-linked reductases, C-terminal domain"/>
    <property type="match status" value="1"/>
</dbReference>
<dbReference type="InterPro" id="IPR012132">
    <property type="entry name" value="GMC_OxRdtase"/>
</dbReference>
<dbReference type="STRING" id="765440.A0A0C3BLU3"/>
<evidence type="ECO:0000259" key="9">
    <source>
        <dbReference type="PROSITE" id="PS00624"/>
    </source>
</evidence>
<dbReference type="PIRSF" id="PIRSF000137">
    <property type="entry name" value="Alcohol_oxidase"/>
    <property type="match status" value="1"/>
</dbReference>
<feature type="active site" description="Proton donor" evidence="5">
    <location>
        <position position="548"/>
    </location>
</feature>
<evidence type="ECO:0000256" key="4">
    <source>
        <dbReference type="ARBA" id="ARBA00022827"/>
    </source>
</evidence>
<dbReference type="Pfam" id="PF00732">
    <property type="entry name" value="GMC_oxred_N"/>
    <property type="match status" value="1"/>
</dbReference>
<sequence length="613" mass="66769">MADTTPHRLITDPAAVATPSDEGSAFSLESIQHTYDYVIVGGGTAGCVIANRLSEDPKISVLLIESGGNNEDQLMAQVPILFGKMFKTEADWEYYTEPQTALNNRKLYWPRGKLLGGSSSMNAMMFTEGAPSDYEEWVRLGAKGWGYDNIKPYLRKIEGHVLHNEHPGTTHEHRGDKGRIQTGYSYCGAIAKDYLRACTNNGIDYNPDVNTGTNPLGGTEIMSFIDSKGRRSSSATAFLDAETLARPNLRVLIKSTVTRVLFTSDPKPRAVGIELALGPQEPGRFRAAAKKEVVICAGAINTPQLLLLSGIGPREQLDKLDIKVVFNQKWVGENLRDHPTTGSVSFRAKSGKTLDYLNEPDGAGPALQEWMEKGTGPLTSNVAETSTFFRSTDTKRHLFTTKAHALNVVEDATSGPCAPDVEMIGAGIAFLKHGAEIAPSGTSIFTIFPILLRPQSIGYLKLRSSNPWDKPIIDPKCFSHPNDIAVMVRAIRLALRIGRSEPLAGQLELKPHSTDKEDVFWPGDADPDVITDDEIEAFIRRNAETNYHPVGTAKIGASPSEGVVDPELRVYGVEGLRVMDASVFPNQMSGHPTCIIIAMAYRAADIIQGVVAH</sequence>
<dbReference type="Gene3D" id="3.30.560.10">
    <property type="entry name" value="Glucose Oxidase, domain 3"/>
    <property type="match status" value="1"/>
</dbReference>
<dbReference type="AlphaFoldDB" id="A0A0C3BLU3"/>
<keyword evidence="3 7" id="KW-0285">Flavoprotein</keyword>
<evidence type="ECO:0000256" key="2">
    <source>
        <dbReference type="ARBA" id="ARBA00010790"/>
    </source>
</evidence>
<dbReference type="InterPro" id="IPR000172">
    <property type="entry name" value="GMC_OxRdtase_N"/>
</dbReference>
<dbReference type="SUPFAM" id="SSF51905">
    <property type="entry name" value="FAD/NAD(P)-binding domain"/>
    <property type="match status" value="1"/>
</dbReference>
<name>A0A0C3BLU3_PILCF</name>
<feature type="active site" description="Proton acceptor" evidence="5">
    <location>
        <position position="591"/>
    </location>
</feature>
<reference evidence="11" key="2">
    <citation type="submission" date="2015-01" db="EMBL/GenBank/DDBJ databases">
        <title>Evolutionary Origins and Diversification of the Mycorrhizal Mutualists.</title>
        <authorList>
            <consortium name="DOE Joint Genome Institute"/>
            <consortium name="Mycorrhizal Genomics Consortium"/>
            <person name="Kohler A."/>
            <person name="Kuo A."/>
            <person name="Nagy L.G."/>
            <person name="Floudas D."/>
            <person name="Copeland A."/>
            <person name="Barry K.W."/>
            <person name="Cichocki N."/>
            <person name="Veneault-Fourrey C."/>
            <person name="LaButti K."/>
            <person name="Lindquist E.A."/>
            <person name="Lipzen A."/>
            <person name="Lundell T."/>
            <person name="Morin E."/>
            <person name="Murat C."/>
            <person name="Riley R."/>
            <person name="Ohm R."/>
            <person name="Sun H."/>
            <person name="Tunlid A."/>
            <person name="Henrissat B."/>
            <person name="Grigoriev I.V."/>
            <person name="Hibbett D.S."/>
            <person name="Martin F."/>
        </authorList>
    </citation>
    <scope>NUCLEOTIDE SEQUENCE [LARGE SCALE GENOMIC DNA]</scope>
    <source>
        <strain evidence="11">F 1598</strain>
    </source>
</reference>
<evidence type="ECO:0000313" key="11">
    <source>
        <dbReference type="Proteomes" id="UP000054166"/>
    </source>
</evidence>
<dbReference type="GO" id="GO:0016614">
    <property type="term" value="F:oxidoreductase activity, acting on CH-OH group of donors"/>
    <property type="evidence" value="ECO:0007669"/>
    <property type="project" value="InterPro"/>
</dbReference>
<dbReference type="EMBL" id="KN832979">
    <property type="protein sequence ID" value="KIM87423.1"/>
    <property type="molecule type" value="Genomic_DNA"/>
</dbReference>
<evidence type="ECO:0000256" key="1">
    <source>
        <dbReference type="ARBA" id="ARBA00001974"/>
    </source>
</evidence>
<dbReference type="Gene3D" id="3.50.50.60">
    <property type="entry name" value="FAD/NAD(P)-binding domain"/>
    <property type="match status" value="1"/>
</dbReference>
<comment type="cofactor">
    <cofactor evidence="1 6">
        <name>FAD</name>
        <dbReference type="ChEBI" id="CHEBI:57692"/>
    </cofactor>
</comment>
<organism evidence="10 11">
    <name type="scientific">Piloderma croceum (strain F 1598)</name>
    <dbReference type="NCBI Taxonomy" id="765440"/>
    <lineage>
        <taxon>Eukaryota</taxon>
        <taxon>Fungi</taxon>
        <taxon>Dikarya</taxon>
        <taxon>Basidiomycota</taxon>
        <taxon>Agaricomycotina</taxon>
        <taxon>Agaricomycetes</taxon>
        <taxon>Agaricomycetidae</taxon>
        <taxon>Atheliales</taxon>
        <taxon>Atheliaceae</taxon>
        <taxon>Piloderma</taxon>
    </lineage>
</organism>
<comment type="similarity">
    <text evidence="2 7">Belongs to the GMC oxidoreductase family.</text>
</comment>
<evidence type="ECO:0000256" key="3">
    <source>
        <dbReference type="ARBA" id="ARBA00022630"/>
    </source>
</evidence>
<accession>A0A0C3BLU3</accession>
<dbReference type="HOGENOM" id="CLU_002865_7_2_1"/>
<keyword evidence="4 6" id="KW-0274">FAD</keyword>
<dbReference type="GO" id="GO:0050660">
    <property type="term" value="F:flavin adenine dinucleotide binding"/>
    <property type="evidence" value="ECO:0007669"/>
    <property type="project" value="InterPro"/>
</dbReference>
<feature type="binding site" evidence="6">
    <location>
        <position position="257"/>
    </location>
    <ligand>
        <name>FAD</name>
        <dbReference type="ChEBI" id="CHEBI:57692"/>
    </ligand>
</feature>
<dbReference type="OrthoDB" id="269227at2759"/>
<dbReference type="PROSITE" id="PS00624">
    <property type="entry name" value="GMC_OXRED_2"/>
    <property type="match status" value="1"/>
</dbReference>
<dbReference type="Proteomes" id="UP000054166">
    <property type="component" value="Unassembled WGS sequence"/>
</dbReference>